<keyword evidence="2 4" id="KW-0238">DNA-binding</keyword>
<dbReference type="PRINTS" id="PR00455">
    <property type="entry name" value="HTHTETR"/>
</dbReference>
<dbReference type="Pfam" id="PF00440">
    <property type="entry name" value="TetR_N"/>
    <property type="match status" value="1"/>
</dbReference>
<dbReference type="EMBL" id="CP002480">
    <property type="protein sequence ID" value="ADW68506.1"/>
    <property type="molecule type" value="Genomic_DNA"/>
</dbReference>
<dbReference type="AlphaFoldDB" id="E8WWC3"/>
<evidence type="ECO:0000256" key="4">
    <source>
        <dbReference type="PROSITE-ProRule" id="PRU00335"/>
    </source>
</evidence>
<dbReference type="KEGG" id="acm:AciX9_1453"/>
<dbReference type="SUPFAM" id="SSF48498">
    <property type="entry name" value="Tetracyclin repressor-like, C-terminal domain"/>
    <property type="match status" value="1"/>
</dbReference>
<dbReference type="eggNOG" id="COG1309">
    <property type="taxonomic scope" value="Bacteria"/>
</dbReference>
<name>E8WWC3_GRATM</name>
<protein>
    <submittedName>
        <fullName evidence="6">Regulatory protein TetR</fullName>
    </submittedName>
</protein>
<proteinExistence type="predicted"/>
<dbReference type="Gene3D" id="1.10.357.10">
    <property type="entry name" value="Tetracycline Repressor, domain 2"/>
    <property type="match status" value="1"/>
</dbReference>
<feature type="DNA-binding region" description="H-T-H motif" evidence="4">
    <location>
        <begin position="36"/>
        <end position="55"/>
    </location>
</feature>
<evidence type="ECO:0000256" key="1">
    <source>
        <dbReference type="ARBA" id="ARBA00023015"/>
    </source>
</evidence>
<dbReference type="Proteomes" id="UP000000343">
    <property type="component" value="Chromosome"/>
</dbReference>
<feature type="domain" description="HTH tetR-type" evidence="5">
    <location>
        <begin position="13"/>
        <end position="73"/>
    </location>
</feature>
<organism evidence="7">
    <name type="scientific">Granulicella tundricola (strain ATCC BAA-1859 / DSM 23138 / MP5ACTX9)</name>
    <dbReference type="NCBI Taxonomy" id="1198114"/>
    <lineage>
        <taxon>Bacteria</taxon>
        <taxon>Pseudomonadati</taxon>
        <taxon>Acidobacteriota</taxon>
        <taxon>Terriglobia</taxon>
        <taxon>Terriglobales</taxon>
        <taxon>Acidobacteriaceae</taxon>
        <taxon>Granulicella</taxon>
    </lineage>
</organism>
<evidence type="ECO:0000313" key="6">
    <source>
        <dbReference type="EMBL" id="ADW68506.1"/>
    </source>
</evidence>
<accession>E8WWC3</accession>
<dbReference type="InterPro" id="IPR009057">
    <property type="entry name" value="Homeodomain-like_sf"/>
</dbReference>
<dbReference type="HOGENOM" id="CLU_069356_28_0_0"/>
<dbReference type="InterPro" id="IPR001647">
    <property type="entry name" value="HTH_TetR"/>
</dbReference>
<dbReference type="OrthoDB" id="118608at2"/>
<dbReference type="PaxDb" id="1198114-AciX9_1453"/>
<evidence type="ECO:0000313" key="7">
    <source>
        <dbReference type="Proteomes" id="UP000000343"/>
    </source>
</evidence>
<dbReference type="SUPFAM" id="SSF46689">
    <property type="entry name" value="Homeodomain-like"/>
    <property type="match status" value="1"/>
</dbReference>
<evidence type="ECO:0000256" key="2">
    <source>
        <dbReference type="ARBA" id="ARBA00023125"/>
    </source>
</evidence>
<dbReference type="PANTHER" id="PTHR47506">
    <property type="entry name" value="TRANSCRIPTIONAL REGULATORY PROTEIN"/>
    <property type="match status" value="1"/>
</dbReference>
<evidence type="ECO:0000256" key="3">
    <source>
        <dbReference type="ARBA" id="ARBA00023163"/>
    </source>
</evidence>
<reference evidence="7" key="1">
    <citation type="submission" date="2011-01" db="EMBL/GenBank/DDBJ databases">
        <title>Complete sequence of chromosome of Acidobacterium sp. MP5ACTX9.</title>
        <authorList>
            <consortium name="US DOE Joint Genome Institute"/>
            <person name="Lucas S."/>
            <person name="Copeland A."/>
            <person name="Lapidus A."/>
            <person name="Cheng J.-F."/>
            <person name="Goodwin L."/>
            <person name="Pitluck S."/>
            <person name="Teshima H."/>
            <person name="Detter J.C."/>
            <person name="Han C."/>
            <person name="Tapia R."/>
            <person name="Land M."/>
            <person name="Hauser L."/>
            <person name="Kyrpides N."/>
            <person name="Ivanova N."/>
            <person name="Ovchinnikova G."/>
            <person name="Pagani I."/>
            <person name="Rawat S.R."/>
            <person name="Mannisto M."/>
            <person name="Haggblom M.M."/>
            <person name="Woyke T."/>
        </authorList>
    </citation>
    <scope>NUCLEOTIDE SEQUENCE [LARGE SCALE GENOMIC DNA]</scope>
    <source>
        <strain evidence="7">MP5ACTX9</strain>
    </source>
</reference>
<keyword evidence="1" id="KW-0805">Transcription regulation</keyword>
<dbReference type="Gene3D" id="1.10.10.60">
    <property type="entry name" value="Homeodomain-like"/>
    <property type="match status" value="1"/>
</dbReference>
<dbReference type="InterPro" id="IPR036271">
    <property type="entry name" value="Tet_transcr_reg_TetR-rel_C_sf"/>
</dbReference>
<keyword evidence="7" id="KW-1185">Reference proteome</keyword>
<dbReference type="STRING" id="1198114.AciX9_1453"/>
<dbReference type="GO" id="GO:0003677">
    <property type="term" value="F:DNA binding"/>
    <property type="evidence" value="ECO:0007669"/>
    <property type="project" value="UniProtKB-UniRule"/>
</dbReference>
<keyword evidence="3" id="KW-0804">Transcription</keyword>
<sequence>MKTANGKTGRPISFDKNAALEAAMLLFWERGFEGTSMADLTQAMGLNPSSIYAAFGDKHALFSNAVKRYLETRTQYATDALGEPTLEKAVRALFHNTIAFLTTPGHPSTCMTLAGAMGCSVDATPARDLMTEIRRHNEVEMKDRFLEARKSGELTKDINVDDYTRYISMMVAGLSVQAANGSTKTELKRTAELALHYLGY</sequence>
<dbReference type="PROSITE" id="PS50977">
    <property type="entry name" value="HTH_TETR_2"/>
    <property type="match status" value="1"/>
</dbReference>
<dbReference type="PANTHER" id="PTHR47506:SF1">
    <property type="entry name" value="HTH-TYPE TRANSCRIPTIONAL REGULATOR YJDC"/>
    <property type="match status" value="1"/>
</dbReference>
<gene>
    <name evidence="6" type="ordered locus">AciX9_1453</name>
</gene>
<evidence type="ECO:0000259" key="5">
    <source>
        <dbReference type="PROSITE" id="PS50977"/>
    </source>
</evidence>